<dbReference type="PANTHER" id="PTHR48043:SF159">
    <property type="entry name" value="EG:EG0003.4 PROTEIN-RELATED"/>
    <property type="match status" value="1"/>
</dbReference>
<dbReference type="Gene3D" id="3.40.50.2000">
    <property type="entry name" value="Glycogen Phosphorylase B"/>
    <property type="match status" value="1"/>
</dbReference>
<dbReference type="FunFam" id="3.40.50.2000:FF:000050">
    <property type="entry name" value="UDP-glucuronosyltransferase"/>
    <property type="match status" value="1"/>
</dbReference>
<dbReference type="AlphaFoldDB" id="A0A8S1DJ54"/>
<feature type="chain" id="PRO_5035959588" description="UDP-glucuronosyltransferase" evidence="5">
    <location>
        <begin position="19"/>
        <end position="509"/>
    </location>
</feature>
<keyword evidence="3 4" id="KW-0808">Transferase</keyword>
<evidence type="ECO:0000256" key="5">
    <source>
        <dbReference type="RuleBase" id="RU362059"/>
    </source>
</evidence>
<keyword evidence="2 4" id="KW-0328">Glycosyltransferase</keyword>
<keyword evidence="5" id="KW-0812">Transmembrane</keyword>
<dbReference type="EMBL" id="CADEPI010000223">
    <property type="protein sequence ID" value="CAB3381039.1"/>
    <property type="molecule type" value="Genomic_DNA"/>
</dbReference>
<comment type="subcellular location">
    <subcellularLocation>
        <location evidence="5">Membrane</location>
        <topology evidence="5">Single-pass membrane protein</topology>
    </subcellularLocation>
</comment>
<evidence type="ECO:0000256" key="4">
    <source>
        <dbReference type="RuleBase" id="RU003718"/>
    </source>
</evidence>
<name>A0A8S1DJ54_9INSE</name>
<dbReference type="PANTHER" id="PTHR48043">
    <property type="entry name" value="EG:EG0003.4 PROTEIN-RELATED"/>
    <property type="match status" value="1"/>
</dbReference>
<dbReference type="SUPFAM" id="SSF53756">
    <property type="entry name" value="UDP-Glycosyltransferase/glycogen phosphorylase"/>
    <property type="match status" value="1"/>
</dbReference>
<feature type="signal peptide" evidence="5">
    <location>
        <begin position="1"/>
        <end position="18"/>
    </location>
</feature>
<dbReference type="EC" id="2.4.1.17" evidence="5"/>
<comment type="similarity">
    <text evidence="1 4">Belongs to the UDP-glycosyltransferase family.</text>
</comment>
<keyword evidence="5" id="KW-0732">Signal</keyword>
<evidence type="ECO:0000313" key="7">
    <source>
        <dbReference type="Proteomes" id="UP000494165"/>
    </source>
</evidence>
<dbReference type="Proteomes" id="UP000494165">
    <property type="component" value="Unassembled WGS sequence"/>
</dbReference>
<dbReference type="Pfam" id="PF00201">
    <property type="entry name" value="UDPGT"/>
    <property type="match status" value="1"/>
</dbReference>
<dbReference type="InterPro" id="IPR050271">
    <property type="entry name" value="UDP-glycosyltransferase"/>
</dbReference>
<keyword evidence="5" id="KW-1133">Transmembrane helix</keyword>
<dbReference type="PROSITE" id="PS00375">
    <property type="entry name" value="UDPGT"/>
    <property type="match status" value="1"/>
</dbReference>
<evidence type="ECO:0000256" key="1">
    <source>
        <dbReference type="ARBA" id="ARBA00009995"/>
    </source>
</evidence>
<dbReference type="OrthoDB" id="5835829at2759"/>
<comment type="catalytic activity">
    <reaction evidence="5">
        <text>glucuronate acceptor + UDP-alpha-D-glucuronate = acceptor beta-D-glucuronoside + UDP + H(+)</text>
        <dbReference type="Rhea" id="RHEA:21032"/>
        <dbReference type="ChEBI" id="CHEBI:15378"/>
        <dbReference type="ChEBI" id="CHEBI:58052"/>
        <dbReference type="ChEBI" id="CHEBI:58223"/>
        <dbReference type="ChEBI" id="CHEBI:132367"/>
        <dbReference type="ChEBI" id="CHEBI:132368"/>
        <dbReference type="EC" id="2.4.1.17"/>
    </reaction>
</comment>
<reference evidence="6 7" key="1">
    <citation type="submission" date="2020-04" db="EMBL/GenBank/DDBJ databases">
        <authorList>
            <person name="Alioto T."/>
            <person name="Alioto T."/>
            <person name="Gomez Garrido J."/>
        </authorList>
    </citation>
    <scope>NUCLEOTIDE SEQUENCE [LARGE SCALE GENOMIC DNA]</scope>
</reference>
<dbReference type="InterPro" id="IPR002213">
    <property type="entry name" value="UDP_glucos_trans"/>
</dbReference>
<keyword evidence="5" id="KW-0472">Membrane</keyword>
<dbReference type="GO" id="GO:0015020">
    <property type="term" value="F:glucuronosyltransferase activity"/>
    <property type="evidence" value="ECO:0007669"/>
    <property type="project" value="UniProtKB-EC"/>
</dbReference>
<protein>
    <recommendedName>
        <fullName evidence="5">UDP-glucuronosyltransferase</fullName>
        <ecNumber evidence="5">2.4.1.17</ecNumber>
    </recommendedName>
</protein>
<dbReference type="GO" id="GO:0016020">
    <property type="term" value="C:membrane"/>
    <property type="evidence" value="ECO:0007669"/>
    <property type="project" value="UniProtKB-SubCell"/>
</dbReference>
<evidence type="ECO:0000313" key="6">
    <source>
        <dbReference type="EMBL" id="CAB3381039.1"/>
    </source>
</evidence>
<sequence length="509" mass="56867">MRAATLVLLLCSACGALGAKILAVLPVASPSHGIWNRAFLEALAQRGHSVTALSANPMPKHRNVRHISIENGFEGADDVPFADIAALDSIGNTVFVYEWVFQACRQTIMANGTKEAILDTNESYDLIIYESMGLDCFLGVLHKFAGTPTVAVSAYGVSVWTCHTMKMWCPPSAIPVDWLPVPLEMNFWHRVHNYLLSKIIDLAFFWYHTPRQQAVAEQHFGPLPPIRSLDRFDLFLANSGPAGVDHPRHLPPNVKEVGCVQCRKGKPLEKDIQDFLDGAKNGFIYLSFGTNIKSKLLPKTMIDTILKVFAELDVRILWKFEDDKLAGKPRNVMINKWLSQQDVLAHKNCRLFISHGGRLSTQEAIYHGTPLLIIPFFADQYINGQKTVEKGTGLKLHYPDVNDISLKKAIDTILGDKTFAEKAKKLSAIAQDVPESPLESAVFWTEYVIRHKGAKHLQPAGADLHWFQLYSLDVLTFLEMCAWALIIIAIVAFRAAFKKIRGTKKIKSN</sequence>
<dbReference type="CDD" id="cd03784">
    <property type="entry name" value="GT1_Gtf-like"/>
    <property type="match status" value="1"/>
</dbReference>
<feature type="transmembrane region" description="Helical" evidence="5">
    <location>
        <begin position="474"/>
        <end position="497"/>
    </location>
</feature>
<gene>
    <name evidence="6" type="ORF">CLODIP_2_CD01421</name>
</gene>
<evidence type="ECO:0000256" key="2">
    <source>
        <dbReference type="ARBA" id="ARBA00022676"/>
    </source>
</evidence>
<keyword evidence="7" id="KW-1185">Reference proteome</keyword>
<organism evidence="6 7">
    <name type="scientific">Cloeon dipterum</name>
    <dbReference type="NCBI Taxonomy" id="197152"/>
    <lineage>
        <taxon>Eukaryota</taxon>
        <taxon>Metazoa</taxon>
        <taxon>Ecdysozoa</taxon>
        <taxon>Arthropoda</taxon>
        <taxon>Hexapoda</taxon>
        <taxon>Insecta</taxon>
        <taxon>Pterygota</taxon>
        <taxon>Palaeoptera</taxon>
        <taxon>Ephemeroptera</taxon>
        <taxon>Pisciforma</taxon>
        <taxon>Baetidae</taxon>
        <taxon>Cloeon</taxon>
    </lineage>
</organism>
<accession>A0A8S1DJ54</accession>
<proteinExistence type="inferred from homology"/>
<evidence type="ECO:0000256" key="3">
    <source>
        <dbReference type="ARBA" id="ARBA00022679"/>
    </source>
</evidence>
<comment type="caution">
    <text evidence="6">The sequence shown here is derived from an EMBL/GenBank/DDBJ whole genome shotgun (WGS) entry which is preliminary data.</text>
</comment>
<dbReference type="InterPro" id="IPR035595">
    <property type="entry name" value="UDP_glycos_trans_CS"/>
</dbReference>